<organism evidence="1 2">
    <name type="scientific">Winogradskyella aurantia</name>
    <dbReference type="NCBI Taxonomy" id="1915063"/>
    <lineage>
        <taxon>Bacteria</taxon>
        <taxon>Pseudomonadati</taxon>
        <taxon>Bacteroidota</taxon>
        <taxon>Flavobacteriia</taxon>
        <taxon>Flavobacteriales</taxon>
        <taxon>Flavobacteriaceae</taxon>
        <taxon>Winogradskyella</taxon>
    </lineage>
</organism>
<evidence type="ECO:0008006" key="3">
    <source>
        <dbReference type="Google" id="ProtNLM"/>
    </source>
</evidence>
<keyword evidence="2" id="KW-1185">Reference proteome</keyword>
<dbReference type="InterPro" id="IPR012467">
    <property type="entry name" value="DUF1684"/>
</dbReference>
<evidence type="ECO:0000313" key="2">
    <source>
        <dbReference type="Proteomes" id="UP000216840"/>
    </source>
</evidence>
<protein>
    <recommendedName>
        <fullName evidence="3">DUF1684 domain-containing protein</fullName>
    </recommendedName>
</protein>
<sequence length="198" mass="22677">MRYFFMILLGLSLSCSNSKTPILGETDFQKRLNAEFKDASVSPLKAKDLKAFKGLDFFPFDSTFVVEAELKRTPDSEWFSMKTTTDRISKERVFGILSFKLKGQPYQLKVYQGEENMNTEGLEDYLFLPFLDDTNGESTYGGGRYVDLRIPDSETILIDFNTAYNPYCVYNEKFSCPIVPRSNYLDIEVTAGVKAFKK</sequence>
<dbReference type="EMBL" id="NGJN01000005">
    <property type="protein sequence ID" value="OZV67967.1"/>
    <property type="molecule type" value="Genomic_DNA"/>
</dbReference>
<dbReference type="RefSeq" id="WP_094968556.1">
    <property type="nucleotide sequence ID" value="NZ_NGJN01000005.1"/>
</dbReference>
<dbReference type="PANTHER" id="PTHR41913:SF1">
    <property type="entry name" value="DUF1684 DOMAIN-CONTAINING PROTEIN"/>
    <property type="match status" value="1"/>
</dbReference>
<gene>
    <name evidence="1" type="ORF">CA834_09945</name>
</gene>
<dbReference type="Pfam" id="PF07920">
    <property type="entry name" value="DUF1684"/>
    <property type="match status" value="1"/>
</dbReference>
<dbReference type="PANTHER" id="PTHR41913">
    <property type="entry name" value="DUF1684 DOMAIN-CONTAINING PROTEIN"/>
    <property type="match status" value="1"/>
</dbReference>
<evidence type="ECO:0000313" key="1">
    <source>
        <dbReference type="EMBL" id="OZV67967.1"/>
    </source>
</evidence>
<reference evidence="1 2" key="1">
    <citation type="submission" date="2017-05" db="EMBL/GenBank/DDBJ databases">
        <title>The draft genome sequence of Idiomarina salinarum WNB302.</title>
        <authorList>
            <person name="Sun Y."/>
            <person name="Chen B."/>
            <person name="Du Z."/>
        </authorList>
    </citation>
    <scope>NUCLEOTIDE SEQUENCE [LARGE SCALE GENOMIC DNA]</scope>
    <source>
        <strain evidence="1 2">WNB302</strain>
    </source>
</reference>
<accession>A0A265USB7</accession>
<comment type="caution">
    <text evidence="1">The sequence shown here is derived from an EMBL/GenBank/DDBJ whole genome shotgun (WGS) entry which is preliminary data.</text>
</comment>
<proteinExistence type="predicted"/>
<dbReference type="OrthoDB" id="5493262at2"/>
<dbReference type="PROSITE" id="PS51257">
    <property type="entry name" value="PROKAR_LIPOPROTEIN"/>
    <property type="match status" value="1"/>
</dbReference>
<name>A0A265USB7_9FLAO</name>
<dbReference type="AlphaFoldDB" id="A0A265USB7"/>
<dbReference type="Proteomes" id="UP000216840">
    <property type="component" value="Unassembled WGS sequence"/>
</dbReference>